<sequence>MQLILVVLCIGLGSVNSSPYQLPTIRMDETYQRPAPKQAYSGQSYSAPAPKQQTYNAPVSEQSYSAETYQEYRDPVLDLPNNCKIGYVQPIWEGNTITETYCRCPDGSYGHNCQEGYRNPCDGYSQYHPADSRLPNNYFVECSWNIPYLLKCSKGTVWNQNILSCDWTSDATHDTYGSYQNQEYGQQEGYGQESYSVPAPKQPEYSAPAPKQPEYNAP</sequence>
<feature type="region of interest" description="Disordered" evidence="1">
    <location>
        <begin position="179"/>
        <end position="218"/>
    </location>
</feature>
<evidence type="ECO:0000256" key="2">
    <source>
        <dbReference type="SAM" id="SignalP"/>
    </source>
</evidence>
<evidence type="ECO:0000259" key="3">
    <source>
        <dbReference type="SMART" id="SM00494"/>
    </source>
</evidence>
<keyword evidence="5" id="KW-1185">Reference proteome</keyword>
<proteinExistence type="predicted"/>
<feature type="domain" description="Chitin-binding type-2" evidence="3">
    <location>
        <begin position="119"/>
        <end position="174"/>
    </location>
</feature>
<dbReference type="InterPro" id="IPR036508">
    <property type="entry name" value="Chitin-bd_dom_sf"/>
</dbReference>
<dbReference type="Proteomes" id="UP000276133">
    <property type="component" value="Unassembled WGS sequence"/>
</dbReference>
<gene>
    <name evidence="4" type="ORF">BpHYR1_049009</name>
</gene>
<protein>
    <recommendedName>
        <fullName evidence="3">Chitin-binding type-2 domain-containing protein</fullName>
    </recommendedName>
</protein>
<feature type="compositionally biased region" description="Low complexity" evidence="1">
    <location>
        <begin position="179"/>
        <end position="196"/>
    </location>
</feature>
<feature type="chain" id="PRO_5018287569" description="Chitin-binding type-2 domain-containing protein" evidence="2">
    <location>
        <begin position="18"/>
        <end position="218"/>
    </location>
</feature>
<evidence type="ECO:0000313" key="4">
    <source>
        <dbReference type="EMBL" id="RNA09263.1"/>
    </source>
</evidence>
<dbReference type="EMBL" id="REGN01006499">
    <property type="protein sequence ID" value="RNA09263.1"/>
    <property type="molecule type" value="Genomic_DNA"/>
</dbReference>
<name>A0A3M7QD90_BRAPC</name>
<keyword evidence="2" id="KW-0732">Signal</keyword>
<evidence type="ECO:0000256" key="1">
    <source>
        <dbReference type="SAM" id="MobiDB-lite"/>
    </source>
</evidence>
<dbReference type="SUPFAM" id="SSF57625">
    <property type="entry name" value="Invertebrate chitin-binding proteins"/>
    <property type="match status" value="1"/>
</dbReference>
<dbReference type="OrthoDB" id="6020543at2759"/>
<dbReference type="AlphaFoldDB" id="A0A3M7QD90"/>
<dbReference type="GO" id="GO:0008061">
    <property type="term" value="F:chitin binding"/>
    <property type="evidence" value="ECO:0007669"/>
    <property type="project" value="InterPro"/>
</dbReference>
<dbReference type="Gene3D" id="2.170.140.10">
    <property type="entry name" value="Chitin binding domain"/>
    <property type="match status" value="1"/>
</dbReference>
<reference evidence="4 5" key="1">
    <citation type="journal article" date="2018" name="Sci. Rep.">
        <title>Genomic signatures of local adaptation to the degree of environmental predictability in rotifers.</title>
        <authorList>
            <person name="Franch-Gras L."/>
            <person name="Hahn C."/>
            <person name="Garcia-Roger E.M."/>
            <person name="Carmona M.J."/>
            <person name="Serra M."/>
            <person name="Gomez A."/>
        </authorList>
    </citation>
    <scope>NUCLEOTIDE SEQUENCE [LARGE SCALE GENOMIC DNA]</scope>
    <source>
        <strain evidence="4">HYR1</strain>
    </source>
</reference>
<dbReference type="GO" id="GO:0005576">
    <property type="term" value="C:extracellular region"/>
    <property type="evidence" value="ECO:0007669"/>
    <property type="project" value="InterPro"/>
</dbReference>
<feature type="non-terminal residue" evidence="4">
    <location>
        <position position="218"/>
    </location>
</feature>
<feature type="region of interest" description="Disordered" evidence="1">
    <location>
        <begin position="33"/>
        <end position="52"/>
    </location>
</feature>
<dbReference type="Pfam" id="PF01607">
    <property type="entry name" value="CBM_14"/>
    <property type="match status" value="1"/>
</dbReference>
<organism evidence="4 5">
    <name type="scientific">Brachionus plicatilis</name>
    <name type="common">Marine rotifer</name>
    <name type="synonym">Brachionus muelleri</name>
    <dbReference type="NCBI Taxonomy" id="10195"/>
    <lineage>
        <taxon>Eukaryota</taxon>
        <taxon>Metazoa</taxon>
        <taxon>Spiralia</taxon>
        <taxon>Gnathifera</taxon>
        <taxon>Rotifera</taxon>
        <taxon>Eurotatoria</taxon>
        <taxon>Monogononta</taxon>
        <taxon>Pseudotrocha</taxon>
        <taxon>Ploima</taxon>
        <taxon>Brachionidae</taxon>
        <taxon>Brachionus</taxon>
    </lineage>
</organism>
<dbReference type="InterPro" id="IPR002557">
    <property type="entry name" value="Chitin-bd_dom"/>
</dbReference>
<accession>A0A3M7QD90</accession>
<evidence type="ECO:0000313" key="5">
    <source>
        <dbReference type="Proteomes" id="UP000276133"/>
    </source>
</evidence>
<feature type="signal peptide" evidence="2">
    <location>
        <begin position="1"/>
        <end position="17"/>
    </location>
</feature>
<comment type="caution">
    <text evidence="4">The sequence shown here is derived from an EMBL/GenBank/DDBJ whole genome shotgun (WGS) entry which is preliminary data.</text>
</comment>
<dbReference type="SMART" id="SM00494">
    <property type="entry name" value="ChtBD2"/>
    <property type="match status" value="1"/>
</dbReference>
<feature type="compositionally biased region" description="Polar residues" evidence="1">
    <location>
        <begin position="40"/>
        <end position="52"/>
    </location>
</feature>